<keyword evidence="2" id="KW-1185">Reference proteome</keyword>
<evidence type="ECO:0000313" key="1">
    <source>
        <dbReference type="EMBL" id="GBP08942.1"/>
    </source>
</evidence>
<dbReference type="Proteomes" id="UP000299102">
    <property type="component" value="Unassembled WGS sequence"/>
</dbReference>
<gene>
    <name evidence="1" type="ORF">EVAR_78315_1</name>
</gene>
<dbReference type="EMBL" id="BGZK01000033">
    <property type="protein sequence ID" value="GBP08942.1"/>
    <property type="molecule type" value="Genomic_DNA"/>
</dbReference>
<name>A0A4C1T3D9_EUMVA</name>
<proteinExistence type="predicted"/>
<evidence type="ECO:0000313" key="2">
    <source>
        <dbReference type="Proteomes" id="UP000299102"/>
    </source>
</evidence>
<comment type="caution">
    <text evidence="1">The sequence shown here is derived from an EMBL/GenBank/DDBJ whole genome shotgun (WGS) entry which is preliminary data.</text>
</comment>
<sequence length="122" mass="13906">MDRPLFNWKDTKNQDILIKLAENSQGIYEAAPEIYVISRISRSCAGVTRRTSLIARPETLIDGNARGHAPCAVRPSNRFCRLKTNSFGIYLEKLRLAFELQIEFCVNGNRRYDAPVSITLLF</sequence>
<organism evidence="1 2">
    <name type="scientific">Eumeta variegata</name>
    <name type="common">Bagworm moth</name>
    <name type="synonym">Eumeta japonica</name>
    <dbReference type="NCBI Taxonomy" id="151549"/>
    <lineage>
        <taxon>Eukaryota</taxon>
        <taxon>Metazoa</taxon>
        <taxon>Ecdysozoa</taxon>
        <taxon>Arthropoda</taxon>
        <taxon>Hexapoda</taxon>
        <taxon>Insecta</taxon>
        <taxon>Pterygota</taxon>
        <taxon>Neoptera</taxon>
        <taxon>Endopterygota</taxon>
        <taxon>Lepidoptera</taxon>
        <taxon>Glossata</taxon>
        <taxon>Ditrysia</taxon>
        <taxon>Tineoidea</taxon>
        <taxon>Psychidae</taxon>
        <taxon>Oiketicinae</taxon>
        <taxon>Eumeta</taxon>
    </lineage>
</organism>
<reference evidence="1 2" key="1">
    <citation type="journal article" date="2019" name="Commun. Biol.">
        <title>The bagworm genome reveals a unique fibroin gene that provides high tensile strength.</title>
        <authorList>
            <person name="Kono N."/>
            <person name="Nakamura H."/>
            <person name="Ohtoshi R."/>
            <person name="Tomita M."/>
            <person name="Numata K."/>
            <person name="Arakawa K."/>
        </authorList>
    </citation>
    <scope>NUCLEOTIDE SEQUENCE [LARGE SCALE GENOMIC DNA]</scope>
</reference>
<protein>
    <submittedName>
        <fullName evidence="1">Uncharacterized protein</fullName>
    </submittedName>
</protein>
<dbReference type="AlphaFoldDB" id="A0A4C1T3D9"/>
<accession>A0A4C1T3D9</accession>